<dbReference type="PROSITE" id="PS50297">
    <property type="entry name" value="ANK_REP_REGION"/>
    <property type="match status" value="3"/>
</dbReference>
<evidence type="ECO:0000313" key="13">
    <source>
        <dbReference type="Proteomes" id="UP000830375"/>
    </source>
</evidence>
<feature type="repeat" description="ANK" evidence="9">
    <location>
        <begin position="596"/>
        <end position="629"/>
    </location>
</feature>
<dbReference type="InterPro" id="IPR036770">
    <property type="entry name" value="Ankyrin_rpt-contain_sf"/>
</dbReference>
<dbReference type="InterPro" id="IPR036420">
    <property type="entry name" value="BRCT_dom_sf"/>
</dbReference>
<evidence type="ECO:0000256" key="2">
    <source>
        <dbReference type="ARBA" id="ARBA00004300"/>
    </source>
</evidence>
<keyword evidence="5" id="KW-0227">DNA damage</keyword>
<feature type="domain" description="TopBP1/SLF1 BRCT" evidence="11">
    <location>
        <begin position="119"/>
        <end position="175"/>
    </location>
</feature>
<protein>
    <submittedName>
        <fullName evidence="12">SMC5-SMC6 complex localization factor protein 1</fullName>
    </submittedName>
</protein>
<keyword evidence="3" id="KW-0963">Cytoplasm</keyword>
<keyword evidence="8" id="KW-0539">Nucleus</keyword>
<gene>
    <name evidence="12" type="ORF">H4Q32_002630</name>
</gene>
<organism evidence="12 13">
    <name type="scientific">Labeo rohita</name>
    <name type="common">Indian major carp</name>
    <name type="synonym">Cyprinus rohita</name>
    <dbReference type="NCBI Taxonomy" id="84645"/>
    <lineage>
        <taxon>Eukaryota</taxon>
        <taxon>Metazoa</taxon>
        <taxon>Chordata</taxon>
        <taxon>Craniata</taxon>
        <taxon>Vertebrata</taxon>
        <taxon>Euteleostomi</taxon>
        <taxon>Actinopterygii</taxon>
        <taxon>Neopterygii</taxon>
        <taxon>Teleostei</taxon>
        <taxon>Ostariophysi</taxon>
        <taxon>Cypriniformes</taxon>
        <taxon>Cyprinidae</taxon>
        <taxon>Labeoninae</taxon>
        <taxon>Labeonini</taxon>
        <taxon>Labeo</taxon>
    </lineage>
</organism>
<dbReference type="InterPro" id="IPR042479">
    <property type="entry name" value="Slf1"/>
</dbReference>
<dbReference type="EMBL" id="JACTAM010000005">
    <property type="protein sequence ID" value="KAI2664426.1"/>
    <property type="molecule type" value="Genomic_DNA"/>
</dbReference>
<keyword evidence="13" id="KW-1185">Reference proteome</keyword>
<dbReference type="Gene3D" id="1.25.40.20">
    <property type="entry name" value="Ankyrin repeat-containing domain"/>
    <property type="match status" value="1"/>
</dbReference>
<evidence type="ECO:0000256" key="5">
    <source>
        <dbReference type="ARBA" id="ARBA00022763"/>
    </source>
</evidence>
<reference evidence="12 13" key="1">
    <citation type="submission" date="2022-01" db="EMBL/GenBank/DDBJ databases">
        <title>A high-quality chromosome-level genome assembly of rohu carp, Labeo rohita.</title>
        <authorList>
            <person name="Arick M.A. II"/>
            <person name="Hsu C.-Y."/>
            <person name="Magbanua Z."/>
            <person name="Pechanova O."/>
            <person name="Grover C."/>
            <person name="Miller E."/>
            <person name="Thrash A."/>
            <person name="Ezzel L."/>
            <person name="Alam S."/>
            <person name="Benzie J."/>
            <person name="Hamilton M."/>
            <person name="Karsi A."/>
            <person name="Lawrence M.L."/>
            <person name="Peterson D.G."/>
        </authorList>
    </citation>
    <scope>NUCLEOTIDE SEQUENCE [LARGE SCALE GENOMIC DNA]</scope>
    <source>
        <strain evidence="13">BAU-BD-2019</strain>
        <tissue evidence="12">Blood</tissue>
    </source>
</reference>
<dbReference type="PANTHER" id="PTHR46677">
    <property type="entry name" value="SMC5-SMC6 COMPLEX LOCALIZATION FACTOR PROTEIN 1"/>
    <property type="match status" value="1"/>
</dbReference>
<evidence type="ECO:0000256" key="1">
    <source>
        <dbReference type="ARBA" id="ARBA00004123"/>
    </source>
</evidence>
<evidence type="ECO:0000256" key="6">
    <source>
        <dbReference type="ARBA" id="ARBA00023204"/>
    </source>
</evidence>
<evidence type="ECO:0000313" key="12">
    <source>
        <dbReference type="EMBL" id="KAI2664426.1"/>
    </source>
</evidence>
<dbReference type="Gene3D" id="3.40.50.10190">
    <property type="entry name" value="BRCT domain"/>
    <property type="match status" value="2"/>
</dbReference>
<feature type="repeat" description="ANK" evidence="9">
    <location>
        <begin position="664"/>
        <end position="690"/>
    </location>
</feature>
<name>A0ABQ8MPC6_LABRO</name>
<keyword evidence="6" id="KW-0234">DNA repair</keyword>
<dbReference type="SUPFAM" id="SSF48403">
    <property type="entry name" value="Ankyrin repeat"/>
    <property type="match status" value="1"/>
</dbReference>
<accession>A0ABQ8MPC6</accession>
<dbReference type="Proteomes" id="UP000830375">
    <property type="component" value="Unassembled WGS sequence"/>
</dbReference>
<feature type="repeat" description="ANK" evidence="9">
    <location>
        <begin position="630"/>
        <end position="662"/>
    </location>
</feature>
<evidence type="ECO:0000256" key="10">
    <source>
        <dbReference type="SAM" id="MobiDB-lite"/>
    </source>
</evidence>
<dbReference type="Pfam" id="PF12796">
    <property type="entry name" value="Ank_2"/>
    <property type="match status" value="1"/>
</dbReference>
<dbReference type="SMART" id="SM00248">
    <property type="entry name" value="ANK"/>
    <property type="match status" value="3"/>
</dbReference>
<keyword evidence="4" id="KW-0677">Repeat</keyword>
<evidence type="ECO:0000256" key="4">
    <source>
        <dbReference type="ARBA" id="ARBA00022737"/>
    </source>
</evidence>
<comment type="caution">
    <text evidence="12">The sequence shown here is derived from an EMBL/GenBank/DDBJ whole genome shotgun (WGS) entry which is preliminary data.</text>
</comment>
<feature type="region of interest" description="Disordered" evidence="10">
    <location>
        <begin position="549"/>
        <end position="588"/>
    </location>
</feature>
<evidence type="ECO:0000256" key="8">
    <source>
        <dbReference type="ARBA" id="ARBA00023242"/>
    </source>
</evidence>
<dbReference type="InterPro" id="IPR057595">
    <property type="entry name" value="TopB1_SLF1_BRCT"/>
</dbReference>
<evidence type="ECO:0000259" key="11">
    <source>
        <dbReference type="Pfam" id="PF23294"/>
    </source>
</evidence>
<sequence length="735" mass="81755">MVDNKYIFQMSGIKNRSQKRQLLQGIRKLGGIYIGGSNKLNLKVLDLFLNGLVVRMKTRLVYKEATTHLVVQKALPSEKFLAACAGEASYELNLTAQNPETPNPLKTWRKRVANGTVSGAFQDWVVLIDIDDTARRSVFVRVLQAGRAVVFTDWPTSHVVTHVLTKNISNDEAEKRGIPHYSHVCSELNWSCSLESFDEEQSCKMPIEAAAETDVSMDVTDDLSHKELEEMLKEYIIIMEQRKKMLLTVPEFYSYYTPNLPVQIPVVDFSNVQSLVECAFFPQALEEILGSLQPGVMPPAPLLQQLMHHALHGDAKPLYLSTFITVLHSILRNNPTWGSPGHTKYFLQILQCPECKSGLWSLLETSFRVCLASEPTCHSLPSPPSTELFRLHCNLQEFFLRLFQLELHAASSGRSPGSSRASVLNSTFWNMWEKLTLTSRAVQQLRVEAGNVGHSAGDSVCSGGVLGSGTQSSQQQSDLRHDMLKEVIPALRSTRLRMFTADAIYRNICCSRGLILSCEPLCLLRIVSTYLKALGNLCDRGPVQTLKGQTDRIEMNQPSTSSAAHVPGSEAVKDSAGGSDSGRETIPRGYHRVNAAGETLLHRACKRNQVETLLRILSVPGTDVNIKDHAGWTPLHEACNHGSAECVQALLQHCPNLQLASQVEGVSPLHDALQNQHTHIAKMLLQRGGECPTYTYTQSEIRPSHNNAFKHIYAHTQCMKIHTLNTDLHMRGLKA</sequence>
<dbReference type="PROSITE" id="PS50088">
    <property type="entry name" value="ANK_REPEAT"/>
    <property type="match status" value="3"/>
</dbReference>
<keyword evidence="7" id="KW-0206">Cytoskeleton</keyword>
<evidence type="ECO:0000256" key="9">
    <source>
        <dbReference type="PROSITE-ProRule" id="PRU00023"/>
    </source>
</evidence>
<proteinExistence type="predicted"/>
<evidence type="ECO:0000256" key="3">
    <source>
        <dbReference type="ARBA" id="ARBA00022490"/>
    </source>
</evidence>
<dbReference type="PANTHER" id="PTHR46677:SF1">
    <property type="entry name" value="SMC5-SMC6 COMPLEX LOCALIZATION FACTOR PROTEIN 1"/>
    <property type="match status" value="1"/>
</dbReference>
<dbReference type="Pfam" id="PF23294">
    <property type="entry name" value="BRCT_TopB1_SLF1"/>
    <property type="match status" value="1"/>
</dbReference>
<evidence type="ECO:0000256" key="7">
    <source>
        <dbReference type="ARBA" id="ARBA00023212"/>
    </source>
</evidence>
<comment type="subcellular location">
    <subcellularLocation>
        <location evidence="2">Cytoplasm</location>
        <location evidence="2">Cytoskeleton</location>
        <location evidence="2">Microtubule organizing center</location>
        <location evidence="2">Centrosome</location>
    </subcellularLocation>
    <subcellularLocation>
        <location evidence="1">Nucleus</location>
    </subcellularLocation>
</comment>
<keyword evidence="9" id="KW-0040">ANK repeat</keyword>
<dbReference type="InterPro" id="IPR002110">
    <property type="entry name" value="Ankyrin_rpt"/>
</dbReference>